<evidence type="ECO:0000256" key="1">
    <source>
        <dbReference type="ARBA" id="ARBA00022490"/>
    </source>
</evidence>
<sequence length="166" mass="19297">MAQKPKSSAKKGDNPNEKTIATNRKSRFAYEVLDHLECGIVLVGSEVKSLREGRMSLDEAYARMDKGEVWLVGCNIEEYRNATHEQHEPKRRRKLLMHRREINKFAARAYEKNLTLVPLKMYFKEGKAKLLLGLCRGKKTYDKRESLKEKTAKRDMDRAIKGRGRD</sequence>
<evidence type="ECO:0000313" key="5">
    <source>
        <dbReference type="EMBL" id="QDV76347.1"/>
    </source>
</evidence>
<evidence type="ECO:0000256" key="2">
    <source>
        <dbReference type="ARBA" id="ARBA00022884"/>
    </source>
</evidence>
<dbReference type="KEGG" id="bmei:Spa11_45770"/>
<dbReference type="SUPFAM" id="SSF74982">
    <property type="entry name" value="Small protein B (SmpB)"/>
    <property type="match status" value="1"/>
</dbReference>
<dbReference type="GO" id="GO:0003723">
    <property type="term" value="F:RNA binding"/>
    <property type="evidence" value="ECO:0007669"/>
    <property type="project" value="UniProtKB-UniRule"/>
</dbReference>
<dbReference type="InterPro" id="IPR023620">
    <property type="entry name" value="SmpB"/>
</dbReference>
<dbReference type="Pfam" id="PF01668">
    <property type="entry name" value="SmpB"/>
    <property type="match status" value="1"/>
</dbReference>
<name>A0A518KEX5_9BACT</name>
<dbReference type="CDD" id="cd09294">
    <property type="entry name" value="SmpB"/>
    <property type="match status" value="1"/>
</dbReference>
<feature type="region of interest" description="Disordered" evidence="4">
    <location>
        <begin position="1"/>
        <end position="20"/>
    </location>
</feature>
<protein>
    <recommendedName>
        <fullName evidence="3">SsrA-binding protein</fullName>
    </recommendedName>
    <alternativeName>
        <fullName evidence="3">Small protein B</fullName>
    </alternativeName>
</protein>
<proteinExistence type="inferred from homology"/>
<dbReference type="PANTHER" id="PTHR30308">
    <property type="entry name" value="TMRNA-BINDING COMPONENT OF TRANS-TRANSLATION TAGGING COMPLEX"/>
    <property type="match status" value="1"/>
</dbReference>
<dbReference type="Proteomes" id="UP000316426">
    <property type="component" value="Chromosome"/>
</dbReference>
<comment type="subcellular location">
    <subcellularLocation>
        <location evidence="3">Cytoplasm</location>
    </subcellularLocation>
    <text evidence="3">The tmRNA-SmpB complex associates with stalled 70S ribosomes.</text>
</comment>
<evidence type="ECO:0000256" key="3">
    <source>
        <dbReference type="HAMAP-Rule" id="MF_00023"/>
    </source>
</evidence>
<keyword evidence="1 3" id="KW-0963">Cytoplasm</keyword>
<dbReference type="RefSeq" id="WP_145116790.1">
    <property type="nucleotide sequence ID" value="NZ_CP036349.1"/>
</dbReference>
<dbReference type="InterPro" id="IPR000037">
    <property type="entry name" value="SsrA-bd_prot"/>
</dbReference>
<dbReference type="GO" id="GO:0070929">
    <property type="term" value="P:trans-translation"/>
    <property type="evidence" value="ECO:0007669"/>
    <property type="project" value="UniProtKB-UniRule"/>
</dbReference>
<dbReference type="HAMAP" id="MF_00023">
    <property type="entry name" value="SmpB"/>
    <property type="match status" value="1"/>
</dbReference>
<dbReference type="PANTHER" id="PTHR30308:SF2">
    <property type="entry name" value="SSRA-BINDING PROTEIN"/>
    <property type="match status" value="1"/>
</dbReference>
<dbReference type="PROSITE" id="PS01317">
    <property type="entry name" value="SSRP"/>
    <property type="match status" value="1"/>
</dbReference>
<gene>
    <name evidence="3 5" type="primary">smpB</name>
    <name evidence="5" type="ORF">Spa11_45770</name>
</gene>
<keyword evidence="2 3" id="KW-0694">RNA-binding</keyword>
<evidence type="ECO:0000256" key="4">
    <source>
        <dbReference type="SAM" id="MobiDB-lite"/>
    </source>
</evidence>
<feature type="region of interest" description="Disordered" evidence="4">
    <location>
        <begin position="145"/>
        <end position="166"/>
    </location>
</feature>
<reference evidence="5 6" key="1">
    <citation type="submission" date="2019-02" db="EMBL/GenBank/DDBJ databases">
        <title>Deep-cultivation of Planctomycetes and their phenomic and genomic characterization uncovers novel biology.</title>
        <authorList>
            <person name="Wiegand S."/>
            <person name="Jogler M."/>
            <person name="Boedeker C."/>
            <person name="Pinto D."/>
            <person name="Vollmers J."/>
            <person name="Rivas-Marin E."/>
            <person name="Kohn T."/>
            <person name="Peeters S.H."/>
            <person name="Heuer A."/>
            <person name="Rast P."/>
            <person name="Oberbeckmann S."/>
            <person name="Bunk B."/>
            <person name="Jeske O."/>
            <person name="Meyerdierks A."/>
            <person name="Storesund J.E."/>
            <person name="Kallscheuer N."/>
            <person name="Luecker S."/>
            <person name="Lage O.M."/>
            <person name="Pohl T."/>
            <person name="Merkel B.J."/>
            <person name="Hornburger P."/>
            <person name="Mueller R.-W."/>
            <person name="Bruemmer F."/>
            <person name="Labrenz M."/>
            <person name="Spormann A.M."/>
            <person name="Op den Camp H."/>
            <person name="Overmann J."/>
            <person name="Amann R."/>
            <person name="Jetten M.S.M."/>
            <person name="Mascher T."/>
            <person name="Medema M.H."/>
            <person name="Devos D.P."/>
            <person name="Kaster A.-K."/>
            <person name="Ovreas L."/>
            <person name="Rohde M."/>
            <person name="Galperin M.Y."/>
            <person name="Jogler C."/>
        </authorList>
    </citation>
    <scope>NUCLEOTIDE SEQUENCE [LARGE SCALE GENOMIC DNA]</scope>
    <source>
        <strain evidence="5 6">Spa11</strain>
    </source>
</reference>
<keyword evidence="6" id="KW-1185">Reference proteome</keyword>
<comment type="function">
    <text evidence="3">Required for rescue of stalled ribosomes mediated by trans-translation. Binds to transfer-messenger RNA (tmRNA), required for stable association of tmRNA with ribosomes. tmRNA and SmpB together mimic tRNA shape, replacing the anticodon stem-loop with SmpB. tmRNA is encoded by the ssrA gene; the 2 termini fold to resemble tRNA(Ala) and it encodes a 'tag peptide', a short internal open reading frame. During trans-translation Ala-aminoacylated tmRNA acts like a tRNA, entering the A-site of stalled ribosomes, displacing the stalled mRNA. The ribosome then switches to translate the ORF on the tmRNA; the nascent peptide is terminated with the 'tag peptide' encoded by the tmRNA and targeted for degradation. The ribosome is freed to recommence translation, which seems to be the essential function of trans-translation.</text>
</comment>
<dbReference type="NCBIfam" id="NF003843">
    <property type="entry name" value="PRK05422.1"/>
    <property type="match status" value="1"/>
</dbReference>
<dbReference type="Gene3D" id="2.40.280.10">
    <property type="match status" value="1"/>
</dbReference>
<accession>A0A518KEX5</accession>
<dbReference type="InterPro" id="IPR020081">
    <property type="entry name" value="SsrA-bd_prot_CS"/>
</dbReference>
<dbReference type="AlphaFoldDB" id="A0A518KEX5"/>
<dbReference type="GO" id="GO:0005829">
    <property type="term" value="C:cytosol"/>
    <property type="evidence" value="ECO:0007669"/>
    <property type="project" value="TreeGrafter"/>
</dbReference>
<evidence type="ECO:0000313" key="6">
    <source>
        <dbReference type="Proteomes" id="UP000316426"/>
    </source>
</evidence>
<dbReference type="EMBL" id="CP036349">
    <property type="protein sequence ID" value="QDV76347.1"/>
    <property type="molecule type" value="Genomic_DNA"/>
</dbReference>
<organism evidence="5 6">
    <name type="scientific">Botrimarina mediterranea</name>
    <dbReference type="NCBI Taxonomy" id="2528022"/>
    <lineage>
        <taxon>Bacteria</taxon>
        <taxon>Pseudomonadati</taxon>
        <taxon>Planctomycetota</taxon>
        <taxon>Planctomycetia</taxon>
        <taxon>Pirellulales</taxon>
        <taxon>Lacipirellulaceae</taxon>
        <taxon>Botrimarina</taxon>
    </lineage>
</organism>
<comment type="similarity">
    <text evidence="3">Belongs to the SmpB family.</text>
</comment>
<dbReference type="GO" id="GO:0070930">
    <property type="term" value="P:trans-translation-dependent protein tagging"/>
    <property type="evidence" value="ECO:0007669"/>
    <property type="project" value="TreeGrafter"/>
</dbReference>
<dbReference type="NCBIfam" id="TIGR00086">
    <property type="entry name" value="smpB"/>
    <property type="match status" value="1"/>
</dbReference>